<evidence type="ECO:0000313" key="6">
    <source>
        <dbReference type="Proteomes" id="UP000092403"/>
    </source>
</evidence>
<dbReference type="AlphaFoldDB" id="A0A150IWU1"/>
<dbReference type="Proteomes" id="UP000092401">
    <property type="component" value="Unassembled WGS sequence"/>
</dbReference>
<accession>A0A150IWU1</accession>
<dbReference type="EMBL" id="LNGF01000051">
    <property type="protein sequence ID" value="KYC46694.1"/>
    <property type="molecule type" value="Genomic_DNA"/>
</dbReference>
<name>A0A150IWU1_9EURY</name>
<accession>A0A150IHL7</accession>
<sequence>MREFLDYVSGRLEISNKFLLEKDIIIHRLLLKLSKTDFFKEFIFKGGTCLIKCYYGYYRFSEDLDFTYRNQEDFPNKSQKEVRKILSKNIDKTGEILSKISSELNIRFIADKSDDRYIEFGGSNKFVTFKLWYDSELMETEQFIKIQINFVEKLLYKEAEMPVTTLVKDIPKKEIDFLYPEYTDLLENIKIPCYDIKEILVEKARAILTRRVVKSRDFIDIYMISSKDDLDIKSFEDEIIDKTMFMLQYSKYVKNISALSLEKFILGEEEKILLNPLDETFKEYLKILIPYLNSISEKVRKKLIPKACD</sequence>
<accession>A0A150IPY1</accession>
<evidence type="ECO:0000313" key="4">
    <source>
        <dbReference type="Proteomes" id="UP000091929"/>
    </source>
</evidence>
<dbReference type="Gene3D" id="3.10.450.620">
    <property type="entry name" value="JHP933, nucleotidyltransferase-like core domain"/>
    <property type="match status" value="1"/>
</dbReference>
<comment type="caution">
    <text evidence="3">The sequence shown here is derived from an EMBL/GenBank/DDBJ whole genome shotgun (WGS) entry which is preliminary data.</text>
</comment>
<evidence type="ECO:0000313" key="2">
    <source>
        <dbReference type="EMBL" id="KYC46694.1"/>
    </source>
</evidence>
<evidence type="ECO:0000313" key="3">
    <source>
        <dbReference type="EMBL" id="KYC49134.1"/>
    </source>
</evidence>
<gene>
    <name evidence="1" type="ORF">APG10_01675</name>
    <name evidence="2" type="ORF">APG11_01736</name>
    <name evidence="3" type="ORF">APG12_01663</name>
</gene>
<evidence type="ECO:0008006" key="7">
    <source>
        <dbReference type="Google" id="ProtNLM"/>
    </source>
</evidence>
<evidence type="ECO:0000313" key="5">
    <source>
        <dbReference type="Proteomes" id="UP000092401"/>
    </source>
</evidence>
<proteinExistence type="predicted"/>
<protein>
    <recommendedName>
        <fullName evidence="7">Nucleotidyl transferase AbiEii toxin, Type IV TA system</fullName>
    </recommendedName>
</protein>
<dbReference type="Proteomes" id="UP000092403">
    <property type="component" value="Unassembled WGS sequence"/>
</dbReference>
<organism evidence="3 6">
    <name type="scientific">Candidatus Methanofastidiosum methylothiophilum</name>
    <dbReference type="NCBI Taxonomy" id="1705564"/>
    <lineage>
        <taxon>Archaea</taxon>
        <taxon>Methanobacteriati</taxon>
        <taxon>Methanobacteriota</taxon>
        <taxon>Stenosarchaea group</taxon>
        <taxon>Candidatus Methanofastidiosia</taxon>
        <taxon>Candidatus Methanofastidiosales</taxon>
        <taxon>Candidatus Methanofastidiosaceae</taxon>
        <taxon>Candidatus Methanofastidiosum</taxon>
    </lineage>
</organism>
<evidence type="ECO:0000313" key="1">
    <source>
        <dbReference type="EMBL" id="KYC44503.1"/>
    </source>
</evidence>
<dbReference type="EMBL" id="LNGE01000060">
    <property type="protein sequence ID" value="KYC44503.1"/>
    <property type="molecule type" value="Genomic_DNA"/>
</dbReference>
<dbReference type="InterPro" id="IPR014942">
    <property type="entry name" value="AbiEii"/>
</dbReference>
<dbReference type="PATRIC" id="fig|1706438.3.peg.1667"/>
<dbReference type="EMBL" id="LNJC01000046">
    <property type="protein sequence ID" value="KYC49134.1"/>
    <property type="molecule type" value="Genomic_DNA"/>
</dbReference>
<dbReference type="Pfam" id="PF08843">
    <property type="entry name" value="AbiEii"/>
    <property type="match status" value="1"/>
</dbReference>
<dbReference type="Proteomes" id="UP000091929">
    <property type="component" value="Unassembled WGS sequence"/>
</dbReference>
<reference evidence="4 5" key="1">
    <citation type="journal article" date="2016" name="ISME J.">
        <title>Chasing the elusive Euryarchaeota class WSA2: genomes reveal a uniquely fastidious methyl-reducing methanogen.</title>
        <authorList>
            <person name="Nobu M.K."/>
            <person name="Narihiro T."/>
            <person name="Kuroda K."/>
            <person name="Mei R."/>
            <person name="Liu W.T."/>
        </authorList>
    </citation>
    <scope>NUCLEOTIDE SEQUENCE [LARGE SCALE GENOMIC DNA]</scope>
    <source>
        <strain evidence="1">B03fssc0709_Meth_Bin005</strain>
        <strain evidence="2">B15fssc0709_Meth_Bin003</strain>
        <strain evidence="3">BMIXfssc0709_Meth_Bin006</strain>
    </source>
</reference>
<dbReference type="PATRIC" id="fig|1706436.3.peg.1693"/>
<dbReference type="PATRIC" id="fig|1706437.3.peg.1746"/>